<dbReference type="PANTHER" id="PTHR43135:SF3">
    <property type="entry name" value="ALPHA-D-RIBOSE 1-METHYLPHOSPHONATE 5-TRIPHOSPHATE DIPHOSPHATASE"/>
    <property type="match status" value="1"/>
</dbReference>
<dbReference type="PATRIC" id="fig|49338.4.peg.2114"/>
<dbReference type="EMBL" id="LOCK01000028">
    <property type="protein sequence ID" value="KTE91236.1"/>
    <property type="molecule type" value="Genomic_DNA"/>
</dbReference>
<name>A0A098B0I3_DESHA</name>
<evidence type="ECO:0000259" key="1">
    <source>
        <dbReference type="Pfam" id="PF01979"/>
    </source>
</evidence>
<dbReference type="Gene3D" id="3.20.20.140">
    <property type="entry name" value="Metal-dependent hydrolases"/>
    <property type="match status" value="1"/>
</dbReference>
<proteinExistence type="predicted"/>
<dbReference type="EMBL" id="LK996017">
    <property type="protein sequence ID" value="CDX01850.1"/>
    <property type="molecule type" value="Genomic_DNA"/>
</dbReference>
<dbReference type="Gene3D" id="2.30.40.10">
    <property type="entry name" value="Urease, subunit C, domain 1"/>
    <property type="match status" value="1"/>
</dbReference>
<dbReference type="Proteomes" id="UP000054623">
    <property type="component" value="Unassembled WGS sequence"/>
</dbReference>
<dbReference type="InterPro" id="IPR032466">
    <property type="entry name" value="Metal_Hydrolase"/>
</dbReference>
<dbReference type="GO" id="GO:0016810">
    <property type="term" value="F:hydrolase activity, acting on carbon-nitrogen (but not peptide) bonds"/>
    <property type="evidence" value="ECO:0007669"/>
    <property type="project" value="InterPro"/>
</dbReference>
<reference evidence="2" key="1">
    <citation type="submission" date="2014-07" db="EMBL/GenBank/DDBJ databases">
        <authorList>
            <person name="Hornung V.Bastian."/>
        </authorList>
    </citation>
    <scope>NUCLEOTIDE SEQUENCE</scope>
    <source>
        <strain evidence="2">PCE-S</strain>
    </source>
</reference>
<reference evidence="3 4" key="2">
    <citation type="submission" date="2015-12" db="EMBL/GenBank/DDBJ databases">
        <title>Draft Genome Sequence of Desulfitobacterium hafniense Strain DH, a Sulfate-reducing Bacterium Isolated from Paddy Soils.</title>
        <authorList>
            <person name="Bao P."/>
            <person name="Zhang X."/>
            <person name="Li G."/>
        </authorList>
    </citation>
    <scope>NUCLEOTIDE SEQUENCE [LARGE SCALE GENOMIC DNA]</scope>
    <source>
        <strain evidence="3 4">DH</strain>
    </source>
</reference>
<dbReference type="OrthoDB" id="9797498at2"/>
<evidence type="ECO:0000313" key="4">
    <source>
        <dbReference type="Proteomes" id="UP000054623"/>
    </source>
</evidence>
<evidence type="ECO:0000313" key="2">
    <source>
        <dbReference type="EMBL" id="CDX01850.1"/>
    </source>
</evidence>
<organism evidence="2">
    <name type="scientific">Desulfitobacterium hafniense</name>
    <name type="common">Desulfitobacterium frappieri</name>
    <dbReference type="NCBI Taxonomy" id="49338"/>
    <lineage>
        <taxon>Bacteria</taxon>
        <taxon>Bacillati</taxon>
        <taxon>Bacillota</taxon>
        <taxon>Clostridia</taxon>
        <taxon>Eubacteriales</taxon>
        <taxon>Desulfitobacteriaceae</taxon>
        <taxon>Desulfitobacterium</taxon>
    </lineage>
</organism>
<feature type="domain" description="Amidohydrolase-related" evidence="1">
    <location>
        <begin position="74"/>
        <end position="380"/>
    </location>
</feature>
<keyword evidence="2" id="KW-0378">Hydrolase</keyword>
<dbReference type="OMA" id="PSDTRWI"/>
<evidence type="ECO:0000313" key="3">
    <source>
        <dbReference type="EMBL" id="KTE91236.1"/>
    </source>
</evidence>
<dbReference type="InterPro" id="IPR051781">
    <property type="entry name" value="Metallo-dep_Hydrolase"/>
</dbReference>
<dbReference type="Pfam" id="PF01979">
    <property type="entry name" value="Amidohydro_1"/>
    <property type="match status" value="1"/>
</dbReference>
<dbReference type="SUPFAM" id="SSF51556">
    <property type="entry name" value="Metallo-dependent hydrolases"/>
    <property type="match status" value="1"/>
</dbReference>
<gene>
    <name evidence="3" type="ORF">AT727_06480</name>
    <name evidence="2" type="ORF">DPCES_1963</name>
</gene>
<dbReference type="InterPro" id="IPR006680">
    <property type="entry name" value="Amidohydro-rel"/>
</dbReference>
<dbReference type="RefSeq" id="WP_005812149.1">
    <property type="nucleotide sequence ID" value="NZ_CABKQQ010000036.1"/>
</dbReference>
<accession>A0A098B0I3</accession>
<dbReference type="PANTHER" id="PTHR43135">
    <property type="entry name" value="ALPHA-D-RIBOSE 1-METHYLPHOSPHONATE 5-TRIPHOSPHATE DIPHOSPHATASE"/>
    <property type="match status" value="1"/>
</dbReference>
<sequence>MFISCSGEKTILAVPEQGSAIIGGYWTPDSGRVKGPVQLKWEEGRVSSLCPYSDHRGRSKSSGEEDFAWQPYLLMPGFIDSHVHLALDSIDFYQCLENWHNPALMEKVIQDNLRRYLESGVVAVRDGGDLPGFAWSAKKRLEREEWQGPRVVSVREAVARQGMYGRFLGRGFSSLQDWHRIKEDFFRQGADQLKIVVTGIISFSQYRQVGTVQWSVEELKELTASAHARGILVMAHASGEEGISRVIEAGVDSIEHGYYMTSRHLRQMKAQGIAWVPTVAPIGNLLKYPTGRYSEQEIATLSEILKGHLSRIKEASDFGVRLGVGTDAGAYSVPHGSSFLDEMLWLREAGIPEEKVYCLATQENARICGLPEYGKLEVGTPLNCLQLKEL</sequence>
<dbReference type="AlphaFoldDB" id="A0A098B0I3"/>
<protein>
    <submittedName>
        <fullName evidence="2">Amidohydrolase</fullName>
    </submittedName>
</protein>
<dbReference type="InterPro" id="IPR011059">
    <property type="entry name" value="Metal-dep_hydrolase_composite"/>
</dbReference>